<dbReference type="EMBL" id="CM037158">
    <property type="protein sequence ID" value="KAH7852461.1"/>
    <property type="molecule type" value="Genomic_DNA"/>
</dbReference>
<accession>A0ACB7YFR9</accession>
<evidence type="ECO:0000313" key="1">
    <source>
        <dbReference type="EMBL" id="KAH7852461.1"/>
    </source>
</evidence>
<gene>
    <name evidence="1" type="ORF">Vadar_025039</name>
</gene>
<comment type="caution">
    <text evidence="1">The sequence shown here is derived from an EMBL/GenBank/DDBJ whole genome shotgun (WGS) entry which is preliminary data.</text>
</comment>
<dbReference type="Proteomes" id="UP000828048">
    <property type="component" value="Chromosome 8"/>
</dbReference>
<name>A0ACB7YFR9_9ERIC</name>
<proteinExistence type="predicted"/>
<reference evidence="1 2" key="1">
    <citation type="journal article" date="2021" name="Hortic Res">
        <title>High-quality reference genome and annotation aids understanding of berry development for evergreen blueberry (Vaccinium darrowii).</title>
        <authorList>
            <person name="Yu J."/>
            <person name="Hulse-Kemp A.M."/>
            <person name="Babiker E."/>
            <person name="Staton M."/>
        </authorList>
    </citation>
    <scope>NUCLEOTIDE SEQUENCE [LARGE SCALE GENOMIC DNA]</scope>
    <source>
        <strain evidence="2">cv. NJ 8807/NJ 8810</strain>
        <tissue evidence="1">Young leaf</tissue>
    </source>
</reference>
<keyword evidence="2" id="KW-1185">Reference proteome</keyword>
<protein>
    <submittedName>
        <fullName evidence="1">Uncharacterized protein</fullName>
    </submittedName>
</protein>
<evidence type="ECO:0000313" key="2">
    <source>
        <dbReference type="Proteomes" id="UP000828048"/>
    </source>
</evidence>
<sequence>MCQAITQPDYPRVRRPPNGVAGPGRMLELRTREPFTAKQEWKNRIKRWRAAIRRLGIWSLVLAVAGPVSLHLLDMFLFRSPERAMNKNKVAWSYGHWFFDFINAYTSVVLSLCCWFCWAERDLSIDGFVDRKLNPAKLLRFYLGFIVLNVAWEPIVFEFGAFKAGLLACVMKTWFAGAIAGMFIDISVLAFVQVCTVVFLNGSMVINNLNLWIDSWIWNHFHVQS</sequence>
<organism evidence="1 2">
    <name type="scientific">Vaccinium darrowii</name>
    <dbReference type="NCBI Taxonomy" id="229202"/>
    <lineage>
        <taxon>Eukaryota</taxon>
        <taxon>Viridiplantae</taxon>
        <taxon>Streptophyta</taxon>
        <taxon>Embryophyta</taxon>
        <taxon>Tracheophyta</taxon>
        <taxon>Spermatophyta</taxon>
        <taxon>Magnoliopsida</taxon>
        <taxon>eudicotyledons</taxon>
        <taxon>Gunneridae</taxon>
        <taxon>Pentapetalae</taxon>
        <taxon>asterids</taxon>
        <taxon>Ericales</taxon>
        <taxon>Ericaceae</taxon>
        <taxon>Vaccinioideae</taxon>
        <taxon>Vaccinieae</taxon>
        <taxon>Vaccinium</taxon>
    </lineage>
</organism>